<gene>
    <name evidence="2" type="ORF">RDB_LOCUS115215</name>
    <name evidence="1" type="ORF">RDB_LOCUS48103</name>
</gene>
<reference evidence="2" key="1">
    <citation type="submission" date="2021-01" db="EMBL/GenBank/DDBJ databases">
        <authorList>
            <person name="Kaushik A."/>
        </authorList>
    </citation>
    <scope>NUCLEOTIDE SEQUENCE</scope>
    <source>
        <strain evidence="2">AG5</strain>
        <strain evidence="1">Type strain: AG8-Rh-89/</strain>
    </source>
</reference>
<dbReference type="Proteomes" id="UP000663827">
    <property type="component" value="Unassembled WGS sequence"/>
</dbReference>
<dbReference type="AlphaFoldDB" id="A0A8H3E547"/>
<accession>A0A8H3E547</accession>
<evidence type="ECO:0000313" key="1">
    <source>
        <dbReference type="EMBL" id="CAE6457646.1"/>
    </source>
</evidence>
<organism evidence="2 3">
    <name type="scientific">Rhizoctonia solani</name>
    <dbReference type="NCBI Taxonomy" id="456999"/>
    <lineage>
        <taxon>Eukaryota</taxon>
        <taxon>Fungi</taxon>
        <taxon>Dikarya</taxon>
        <taxon>Basidiomycota</taxon>
        <taxon>Agaricomycotina</taxon>
        <taxon>Agaricomycetes</taxon>
        <taxon>Cantharellales</taxon>
        <taxon>Ceratobasidiaceae</taxon>
        <taxon>Rhizoctonia</taxon>
    </lineage>
</organism>
<name>A0A8H3E547_9AGAM</name>
<evidence type="ECO:0000313" key="2">
    <source>
        <dbReference type="EMBL" id="CAE7179716.1"/>
    </source>
</evidence>
<dbReference type="EMBL" id="CAJNJQ010002561">
    <property type="protein sequence ID" value="CAE7179716.1"/>
    <property type="molecule type" value="Genomic_DNA"/>
</dbReference>
<dbReference type="Proteomes" id="UP000663850">
    <property type="component" value="Unassembled WGS sequence"/>
</dbReference>
<dbReference type="EMBL" id="CAJMWZ010002535">
    <property type="protein sequence ID" value="CAE6457646.1"/>
    <property type="molecule type" value="Genomic_DNA"/>
</dbReference>
<sequence length="47" mass="5176">MGVISHSIDTALKVSGQSNDRVNPTIITFHHILPRPDNAHTDINDIN</sequence>
<protein>
    <submittedName>
        <fullName evidence="2">Uncharacterized protein</fullName>
    </submittedName>
</protein>
<evidence type="ECO:0000313" key="3">
    <source>
        <dbReference type="Proteomes" id="UP000663827"/>
    </source>
</evidence>
<proteinExistence type="predicted"/>
<comment type="caution">
    <text evidence="2">The sequence shown here is derived from an EMBL/GenBank/DDBJ whole genome shotgun (WGS) entry which is preliminary data.</text>
</comment>